<keyword evidence="3 5" id="KW-0472">Membrane</keyword>
<dbReference type="SMART" id="SM00409">
    <property type="entry name" value="IG"/>
    <property type="match status" value="1"/>
</dbReference>
<dbReference type="CDD" id="cd05716">
    <property type="entry name" value="IgV_pIgR_like"/>
    <property type="match status" value="1"/>
</dbReference>
<keyword evidence="6" id="KW-0732">Signal</keyword>
<dbReference type="InterPro" id="IPR013106">
    <property type="entry name" value="Ig_V-set"/>
</dbReference>
<feature type="region of interest" description="Disordered" evidence="4">
    <location>
        <begin position="126"/>
        <end position="147"/>
    </location>
</feature>
<feature type="compositionally biased region" description="Polar residues" evidence="4">
    <location>
        <begin position="167"/>
        <end position="190"/>
    </location>
</feature>
<evidence type="ECO:0000259" key="7">
    <source>
        <dbReference type="PROSITE" id="PS50835"/>
    </source>
</evidence>
<evidence type="ECO:0000256" key="3">
    <source>
        <dbReference type="ARBA" id="ARBA00023136"/>
    </source>
</evidence>
<dbReference type="Gene3D" id="2.60.40.10">
    <property type="entry name" value="Immunoglobulins"/>
    <property type="match status" value="1"/>
</dbReference>
<feature type="domain" description="Ig-like" evidence="7">
    <location>
        <begin position="20"/>
        <end position="125"/>
    </location>
</feature>
<evidence type="ECO:0000313" key="8">
    <source>
        <dbReference type="Proteomes" id="UP001652640"/>
    </source>
</evidence>
<evidence type="ECO:0000313" key="9">
    <source>
        <dbReference type="RefSeq" id="XP_070336125.1"/>
    </source>
</evidence>
<evidence type="ECO:0000256" key="4">
    <source>
        <dbReference type="SAM" id="MobiDB-lite"/>
    </source>
</evidence>
<evidence type="ECO:0000256" key="6">
    <source>
        <dbReference type="SAM" id="SignalP"/>
    </source>
</evidence>
<dbReference type="GeneID" id="139039194"/>
<dbReference type="PANTHER" id="PTHR11860:SF115">
    <property type="entry name" value="IMMUNOGLOBULIN SUBTYPE DOMAIN-CONTAINING PROTEIN"/>
    <property type="match status" value="1"/>
</dbReference>
<feature type="region of interest" description="Disordered" evidence="4">
    <location>
        <begin position="270"/>
        <end position="291"/>
    </location>
</feature>
<feature type="transmembrane region" description="Helical" evidence="5">
    <location>
        <begin position="210"/>
        <end position="232"/>
    </location>
</feature>
<dbReference type="InterPro" id="IPR036179">
    <property type="entry name" value="Ig-like_dom_sf"/>
</dbReference>
<evidence type="ECO:0000256" key="2">
    <source>
        <dbReference type="ARBA" id="ARBA00022692"/>
    </source>
</evidence>
<dbReference type="InterPro" id="IPR013783">
    <property type="entry name" value="Ig-like_fold"/>
</dbReference>
<dbReference type="RefSeq" id="XP_070336125.1">
    <property type="nucleotide sequence ID" value="XM_070480024.1"/>
</dbReference>
<keyword evidence="2 5" id="KW-0812">Transmembrane</keyword>
<name>A0ABM4J7T1_ODOVR</name>
<feature type="compositionally biased region" description="Low complexity" evidence="4">
    <location>
        <begin position="129"/>
        <end position="147"/>
    </location>
</feature>
<keyword evidence="5" id="KW-1133">Transmembrane helix</keyword>
<keyword evidence="8" id="KW-1185">Reference proteome</keyword>
<evidence type="ECO:0000256" key="5">
    <source>
        <dbReference type="SAM" id="Phobius"/>
    </source>
</evidence>
<dbReference type="Pfam" id="PF15330">
    <property type="entry name" value="SIT"/>
    <property type="match status" value="1"/>
</dbReference>
<feature type="region of interest" description="Disordered" evidence="4">
    <location>
        <begin position="165"/>
        <end position="202"/>
    </location>
</feature>
<reference evidence="9" key="2">
    <citation type="submission" date="2025-08" db="UniProtKB">
        <authorList>
            <consortium name="RefSeq"/>
        </authorList>
    </citation>
    <scope>IDENTIFICATION</scope>
    <source>
        <tissue evidence="9">Tongue muscle</tissue>
    </source>
</reference>
<sequence length="328" mass="35785">MAQPHRATWLPPALLLLWVPGCLSLSGPSKVTGIVGESLSVECRYQEEFKQNRKFWCKSPCFWNTVETEGSVREVRKGRVSIRDCPANLTFTVTLESLREEDAGTYGCGIAVSFSLDPTLEVEVSVTQAPSASPTPRSTRPAVTAKTSTITTKVSTVSFTTLATKGATHSTSSQEEQEPTQSWSGSSSTEQAREGRNPCPTQPTLSPLRLHALLISLVLLLLLLGGVSLLAWRMVQRRVKAGEKPEPPQSRSQAAEQTEPCYANLELQTRPLSGKPVHPTQVEVEYSTVGPPSDNLHYTSVVFDSQSQDSKACRIPSETPVYSVIKKT</sequence>
<dbReference type="InterPro" id="IPR003599">
    <property type="entry name" value="Ig_sub"/>
</dbReference>
<reference evidence="8" key="1">
    <citation type="journal article" date="2022" name="J. Hered.">
        <title>A De Novo Chromosome-Level Genome Assembly of the White-Tailed Deer, Odocoileus Virginianus.</title>
        <authorList>
            <person name="London E.W."/>
            <person name="Roca A.L."/>
            <person name="Novakofski J.E."/>
            <person name="Mateus-Pinilla N.E."/>
        </authorList>
    </citation>
    <scope>NUCLEOTIDE SEQUENCE [LARGE SCALE GENOMIC DNA]</scope>
</reference>
<dbReference type="InterPro" id="IPR050671">
    <property type="entry name" value="CD300_family_receptors"/>
</dbReference>
<dbReference type="InterPro" id="IPR007110">
    <property type="entry name" value="Ig-like_dom"/>
</dbReference>
<accession>A0ABM4J7T1</accession>
<gene>
    <name evidence="9" type="primary">LOC139039194</name>
</gene>
<comment type="subcellular location">
    <subcellularLocation>
        <location evidence="1">Membrane</location>
    </subcellularLocation>
</comment>
<organism evidence="8 9">
    <name type="scientific">Odocoileus virginianus</name>
    <name type="common">White-tailed deer</name>
    <dbReference type="NCBI Taxonomy" id="9874"/>
    <lineage>
        <taxon>Eukaryota</taxon>
        <taxon>Metazoa</taxon>
        <taxon>Chordata</taxon>
        <taxon>Craniata</taxon>
        <taxon>Vertebrata</taxon>
        <taxon>Euteleostomi</taxon>
        <taxon>Mammalia</taxon>
        <taxon>Eutheria</taxon>
        <taxon>Laurasiatheria</taxon>
        <taxon>Artiodactyla</taxon>
        <taxon>Ruminantia</taxon>
        <taxon>Pecora</taxon>
        <taxon>Cervidae</taxon>
        <taxon>Odocoileinae</taxon>
        <taxon>Odocoileus</taxon>
    </lineage>
</organism>
<dbReference type="PROSITE" id="PS50835">
    <property type="entry name" value="IG_LIKE"/>
    <property type="match status" value="1"/>
</dbReference>
<proteinExistence type="predicted"/>
<dbReference type="SUPFAM" id="SSF48726">
    <property type="entry name" value="Immunoglobulin"/>
    <property type="match status" value="1"/>
</dbReference>
<feature type="signal peptide" evidence="6">
    <location>
        <begin position="1"/>
        <end position="24"/>
    </location>
</feature>
<dbReference type="Pfam" id="PF07686">
    <property type="entry name" value="V-set"/>
    <property type="match status" value="1"/>
</dbReference>
<evidence type="ECO:0000256" key="1">
    <source>
        <dbReference type="ARBA" id="ARBA00004370"/>
    </source>
</evidence>
<dbReference type="Proteomes" id="UP001652640">
    <property type="component" value="Chromosome 17"/>
</dbReference>
<protein>
    <submittedName>
        <fullName evidence="9">CMRF35-like molecule 8 isoform X1</fullName>
    </submittedName>
</protein>
<feature type="chain" id="PRO_5046298502" evidence="6">
    <location>
        <begin position="25"/>
        <end position="328"/>
    </location>
</feature>
<dbReference type="PANTHER" id="PTHR11860">
    <property type="entry name" value="POLYMERIC-IMMUNOGLOBULIN RECEPTOR"/>
    <property type="match status" value="1"/>
</dbReference>